<reference evidence="2" key="2">
    <citation type="submission" date="2020-09" db="EMBL/GenBank/DDBJ databases">
        <authorList>
            <person name="Sun Q."/>
            <person name="Kim S."/>
        </authorList>
    </citation>
    <scope>NUCLEOTIDE SEQUENCE</scope>
    <source>
        <strain evidence="2">KCTC 23430</strain>
    </source>
</reference>
<dbReference type="AlphaFoldDB" id="A0A918XGY9"/>
<protein>
    <recommendedName>
        <fullName evidence="1">Methyltransferase FkbM domain-containing protein</fullName>
    </recommendedName>
</protein>
<reference evidence="2" key="1">
    <citation type="journal article" date="2014" name="Int. J. Syst. Evol. Microbiol.">
        <title>Complete genome sequence of Corynebacterium casei LMG S-19264T (=DSM 44701T), isolated from a smear-ripened cheese.</title>
        <authorList>
            <consortium name="US DOE Joint Genome Institute (JGI-PGF)"/>
            <person name="Walter F."/>
            <person name="Albersmeier A."/>
            <person name="Kalinowski J."/>
            <person name="Ruckert C."/>
        </authorList>
    </citation>
    <scope>NUCLEOTIDE SEQUENCE</scope>
    <source>
        <strain evidence="2">KCTC 23430</strain>
    </source>
</reference>
<keyword evidence="3" id="KW-1185">Reference proteome</keyword>
<dbReference type="Gene3D" id="3.40.50.150">
    <property type="entry name" value="Vaccinia Virus protein VP39"/>
    <property type="match status" value="1"/>
</dbReference>
<dbReference type="SUPFAM" id="SSF53335">
    <property type="entry name" value="S-adenosyl-L-methionine-dependent methyltransferases"/>
    <property type="match status" value="1"/>
</dbReference>
<sequence length="299" mass="32596">MRGAEHGATVRAFLLKHPMSSQFVPVDWPQASPPLTIAVHSEGDTVVSRTLRDSGAWEPFESALIWDSLGCGDVFLDVGANLGYFSLLAAQKVGQSGCVYAFEPDPSNAELLMRSAARNGLVEQIQLQQAALAEHEGEGRLHLSADNFGDHQLFPADASRQSVPIALVQGDTFFVDVAALPNLVKVDTQGSEYHVILGLMSTLHRLQAPRLLIELTPFSLREAGVSGRMFIELLAQLGLMFWIVDHIEHRLVPSTEAELALWCDNVDAVQGDQGFMNIFLGAPPGNWQQQGANYHPPHA</sequence>
<dbReference type="InterPro" id="IPR006342">
    <property type="entry name" value="FkbM_mtfrase"/>
</dbReference>
<dbReference type="NCBIfam" id="TIGR01444">
    <property type="entry name" value="fkbM_fam"/>
    <property type="match status" value="1"/>
</dbReference>
<feature type="domain" description="Methyltransferase FkbM" evidence="1">
    <location>
        <begin position="77"/>
        <end position="233"/>
    </location>
</feature>
<accession>A0A918XGY9</accession>
<evidence type="ECO:0000313" key="2">
    <source>
        <dbReference type="EMBL" id="GHD31178.1"/>
    </source>
</evidence>
<dbReference type="InterPro" id="IPR029063">
    <property type="entry name" value="SAM-dependent_MTases_sf"/>
</dbReference>
<dbReference type="InterPro" id="IPR052514">
    <property type="entry name" value="SAM-dependent_MTase"/>
</dbReference>
<proteinExistence type="predicted"/>
<gene>
    <name evidence="2" type="ORF">GCM10007053_13970</name>
</gene>
<comment type="caution">
    <text evidence="2">The sequence shown here is derived from an EMBL/GenBank/DDBJ whole genome shotgun (WGS) entry which is preliminary data.</text>
</comment>
<dbReference type="Proteomes" id="UP000644693">
    <property type="component" value="Unassembled WGS sequence"/>
</dbReference>
<name>A0A918XGY9_9GAMM</name>
<dbReference type="PANTHER" id="PTHR34203:SF15">
    <property type="entry name" value="SLL1173 PROTEIN"/>
    <property type="match status" value="1"/>
</dbReference>
<dbReference type="EMBL" id="BMYM01000001">
    <property type="protein sequence ID" value="GHD31178.1"/>
    <property type="molecule type" value="Genomic_DNA"/>
</dbReference>
<organism evidence="2 3">
    <name type="scientific">Parahalioglobus pacificus</name>
    <dbReference type="NCBI Taxonomy" id="930806"/>
    <lineage>
        <taxon>Bacteria</taxon>
        <taxon>Pseudomonadati</taxon>
        <taxon>Pseudomonadota</taxon>
        <taxon>Gammaproteobacteria</taxon>
        <taxon>Cellvibrionales</taxon>
        <taxon>Halieaceae</taxon>
        <taxon>Parahalioglobus</taxon>
    </lineage>
</organism>
<evidence type="ECO:0000313" key="3">
    <source>
        <dbReference type="Proteomes" id="UP000644693"/>
    </source>
</evidence>
<dbReference type="Pfam" id="PF05050">
    <property type="entry name" value="Methyltransf_21"/>
    <property type="match status" value="1"/>
</dbReference>
<evidence type="ECO:0000259" key="1">
    <source>
        <dbReference type="Pfam" id="PF05050"/>
    </source>
</evidence>
<dbReference type="PANTHER" id="PTHR34203">
    <property type="entry name" value="METHYLTRANSFERASE, FKBM FAMILY PROTEIN"/>
    <property type="match status" value="1"/>
</dbReference>